<evidence type="ECO:0000313" key="1">
    <source>
        <dbReference type="EMBL" id="KAJ7635310.1"/>
    </source>
</evidence>
<sequence length="255" mass="28767">MKLKSDDDFFCYQESCPKTRLTGSSMKRADWPRHKPRCKRLIAKAALDGPLSAEFARWQEMGSSLYECISDHALRGHADVEYIESKFILLTLRLRDPPGTENHLQIFRFHSIQLLDMSDLGTVTNEPTEDLVQEMGEWATKMKLRIVNPSGAAWIFTEIRSPDGSKRLLLRHRPAAQLVATLNGNAPPPTVAENMIAMMINHGTGVKGPYALPRKESKQAKQYLVDHPEQFEVLLQRTIDSFAEDGDGQSSQEST</sequence>
<comment type="caution">
    <text evidence="1">The sequence shown here is derived from an EMBL/GenBank/DDBJ whole genome shotgun (WGS) entry which is preliminary data.</text>
</comment>
<dbReference type="Proteomes" id="UP001221142">
    <property type="component" value="Unassembled WGS sequence"/>
</dbReference>
<reference evidence="1" key="1">
    <citation type="submission" date="2023-03" db="EMBL/GenBank/DDBJ databases">
        <title>Massive genome expansion in bonnet fungi (Mycena s.s.) driven by repeated elements and novel gene families across ecological guilds.</title>
        <authorList>
            <consortium name="Lawrence Berkeley National Laboratory"/>
            <person name="Harder C.B."/>
            <person name="Miyauchi S."/>
            <person name="Viragh M."/>
            <person name="Kuo A."/>
            <person name="Thoen E."/>
            <person name="Andreopoulos B."/>
            <person name="Lu D."/>
            <person name="Skrede I."/>
            <person name="Drula E."/>
            <person name="Henrissat B."/>
            <person name="Morin E."/>
            <person name="Kohler A."/>
            <person name="Barry K."/>
            <person name="LaButti K."/>
            <person name="Morin E."/>
            <person name="Salamov A."/>
            <person name="Lipzen A."/>
            <person name="Mereny Z."/>
            <person name="Hegedus B."/>
            <person name="Baldrian P."/>
            <person name="Stursova M."/>
            <person name="Weitz H."/>
            <person name="Taylor A."/>
            <person name="Grigoriev I.V."/>
            <person name="Nagy L.G."/>
            <person name="Martin F."/>
            <person name="Kauserud H."/>
        </authorList>
    </citation>
    <scope>NUCLEOTIDE SEQUENCE</scope>
    <source>
        <strain evidence="1">9284</strain>
    </source>
</reference>
<name>A0AAD7C223_9AGAR</name>
<gene>
    <name evidence="1" type="ORF">FB45DRAFT_1143502</name>
</gene>
<keyword evidence="2" id="KW-1185">Reference proteome</keyword>
<dbReference type="AlphaFoldDB" id="A0AAD7C223"/>
<dbReference type="EMBL" id="JARKIF010000007">
    <property type="protein sequence ID" value="KAJ7635310.1"/>
    <property type="molecule type" value="Genomic_DNA"/>
</dbReference>
<accession>A0AAD7C223</accession>
<proteinExistence type="predicted"/>
<evidence type="ECO:0000313" key="2">
    <source>
        <dbReference type="Proteomes" id="UP001221142"/>
    </source>
</evidence>
<organism evidence="1 2">
    <name type="scientific">Roridomyces roridus</name>
    <dbReference type="NCBI Taxonomy" id="1738132"/>
    <lineage>
        <taxon>Eukaryota</taxon>
        <taxon>Fungi</taxon>
        <taxon>Dikarya</taxon>
        <taxon>Basidiomycota</taxon>
        <taxon>Agaricomycotina</taxon>
        <taxon>Agaricomycetes</taxon>
        <taxon>Agaricomycetidae</taxon>
        <taxon>Agaricales</taxon>
        <taxon>Marasmiineae</taxon>
        <taxon>Mycenaceae</taxon>
        <taxon>Roridomyces</taxon>
    </lineage>
</organism>
<protein>
    <submittedName>
        <fullName evidence="1">Uncharacterized protein</fullName>
    </submittedName>
</protein>